<name>A0A2T7A5A9_TUBBO</name>
<gene>
    <name evidence="2" type="ORF">B9Z19DRAFT_280998</name>
</gene>
<evidence type="ECO:0008006" key="4">
    <source>
        <dbReference type="Google" id="ProtNLM"/>
    </source>
</evidence>
<organism evidence="2 3">
    <name type="scientific">Tuber borchii</name>
    <name type="common">White truffle</name>
    <dbReference type="NCBI Taxonomy" id="42251"/>
    <lineage>
        <taxon>Eukaryota</taxon>
        <taxon>Fungi</taxon>
        <taxon>Dikarya</taxon>
        <taxon>Ascomycota</taxon>
        <taxon>Pezizomycotina</taxon>
        <taxon>Pezizomycetes</taxon>
        <taxon>Pezizales</taxon>
        <taxon>Tuberaceae</taxon>
        <taxon>Tuber</taxon>
    </lineage>
</organism>
<evidence type="ECO:0000256" key="1">
    <source>
        <dbReference type="SAM" id="SignalP"/>
    </source>
</evidence>
<keyword evidence="1" id="KW-0732">Signal</keyword>
<dbReference type="AlphaFoldDB" id="A0A2T7A5A9"/>
<proteinExistence type="predicted"/>
<evidence type="ECO:0000313" key="3">
    <source>
        <dbReference type="Proteomes" id="UP000244722"/>
    </source>
</evidence>
<dbReference type="Proteomes" id="UP000244722">
    <property type="component" value="Unassembled WGS sequence"/>
</dbReference>
<accession>A0A2T7A5A9</accession>
<feature type="chain" id="PRO_5015539370" description="Secreted protein" evidence="1">
    <location>
        <begin position="21"/>
        <end position="159"/>
    </location>
</feature>
<feature type="signal peptide" evidence="1">
    <location>
        <begin position="1"/>
        <end position="20"/>
    </location>
</feature>
<comment type="caution">
    <text evidence="2">The sequence shown here is derived from an EMBL/GenBank/DDBJ whole genome shotgun (WGS) entry which is preliminary data.</text>
</comment>
<protein>
    <recommendedName>
        <fullName evidence="4">Secreted protein</fullName>
    </recommendedName>
</protein>
<sequence length="159" mass="18396">MENICITVLFTHLFIPLVMEQTFLASSIHRSTDVHLWYILNRKCTFDRLNCRQCALIVFNHRTLYLRTCQSKGLYFILEAFTADNRTTGYPFPSHCLRPICVSPTIQGLARGPPVGLTRKGQDENTAVVAHQKARTRTTFFLTVQSRSLQKEADWTRFR</sequence>
<reference evidence="2 3" key="1">
    <citation type="submission" date="2017-04" db="EMBL/GenBank/DDBJ databases">
        <title>Draft genome sequence of Tuber borchii Vittad., a whitish edible truffle.</title>
        <authorList>
            <consortium name="DOE Joint Genome Institute"/>
            <person name="Murat C."/>
            <person name="Kuo A."/>
            <person name="Barry K.W."/>
            <person name="Clum A."/>
            <person name="Dockter R.B."/>
            <person name="Fauchery L."/>
            <person name="Iotti M."/>
            <person name="Kohler A."/>
            <person name="Labutti K."/>
            <person name="Lindquist E.A."/>
            <person name="Lipzen A."/>
            <person name="Ohm R.A."/>
            <person name="Wang M."/>
            <person name="Grigoriev I.V."/>
            <person name="Zambonelli A."/>
            <person name="Martin F.M."/>
        </authorList>
    </citation>
    <scope>NUCLEOTIDE SEQUENCE [LARGE SCALE GENOMIC DNA]</scope>
    <source>
        <strain evidence="2 3">Tbo3840</strain>
    </source>
</reference>
<evidence type="ECO:0000313" key="2">
    <source>
        <dbReference type="EMBL" id="PUU82898.1"/>
    </source>
</evidence>
<keyword evidence="3" id="KW-1185">Reference proteome</keyword>
<dbReference type="EMBL" id="NESQ01000020">
    <property type="protein sequence ID" value="PUU82898.1"/>
    <property type="molecule type" value="Genomic_DNA"/>
</dbReference>